<evidence type="ECO:0000313" key="5">
    <source>
        <dbReference type="EMBL" id="CEF62644.1"/>
    </source>
</evidence>
<evidence type="ECO:0000256" key="1">
    <source>
        <dbReference type="ARBA" id="ARBA00022658"/>
    </source>
</evidence>
<dbReference type="AlphaFoldDB" id="A0A090L584"/>
<dbReference type="Pfam" id="PF25390">
    <property type="entry name" value="WD40_RLD"/>
    <property type="match status" value="1"/>
</dbReference>
<dbReference type="InterPro" id="IPR058923">
    <property type="entry name" value="RCC1-like_dom"/>
</dbReference>
<dbReference type="PROSITE" id="PS50012">
    <property type="entry name" value="RCC1_3"/>
    <property type="match status" value="3"/>
</dbReference>
<feature type="repeat" description="RCC1" evidence="3">
    <location>
        <begin position="12"/>
        <end position="61"/>
    </location>
</feature>
<evidence type="ECO:0000256" key="2">
    <source>
        <dbReference type="ARBA" id="ARBA00022737"/>
    </source>
</evidence>
<reference evidence="7" key="2">
    <citation type="submission" date="2020-12" db="UniProtKB">
        <authorList>
            <consortium name="WormBaseParasite"/>
        </authorList>
    </citation>
    <scope>IDENTIFICATION</scope>
</reference>
<evidence type="ECO:0000256" key="3">
    <source>
        <dbReference type="PROSITE-ProRule" id="PRU00235"/>
    </source>
</evidence>
<protein>
    <submittedName>
        <fullName evidence="5 7">Regulator of chromosome condensation</fullName>
    </submittedName>
</protein>
<dbReference type="GO" id="GO:0005085">
    <property type="term" value="F:guanyl-nucleotide exchange factor activity"/>
    <property type="evidence" value="ECO:0007669"/>
    <property type="project" value="TreeGrafter"/>
</dbReference>
<dbReference type="GeneID" id="36375009"/>
<dbReference type="OrthoDB" id="61110at2759"/>
<dbReference type="PANTHER" id="PTHR45982">
    <property type="entry name" value="REGULATOR OF CHROMOSOME CONDENSATION"/>
    <property type="match status" value="1"/>
</dbReference>
<keyword evidence="2" id="KW-0677">Repeat</keyword>
<evidence type="ECO:0000313" key="8">
    <source>
        <dbReference type="WormBase" id="SRAE_1000091400"/>
    </source>
</evidence>
<feature type="repeat" description="RCC1" evidence="3">
    <location>
        <begin position="180"/>
        <end position="246"/>
    </location>
</feature>
<keyword evidence="6" id="KW-1185">Reference proteome</keyword>
<name>A0A090L584_STRRB</name>
<evidence type="ECO:0000313" key="6">
    <source>
        <dbReference type="Proteomes" id="UP000035682"/>
    </source>
</evidence>
<dbReference type="InterPro" id="IPR051553">
    <property type="entry name" value="Ran_GTPase-activating"/>
</dbReference>
<dbReference type="Gene3D" id="2.130.10.30">
    <property type="entry name" value="Regulator of chromosome condensation 1/beta-lactamase-inhibitor protein II"/>
    <property type="match status" value="1"/>
</dbReference>
<reference evidence="5 6" key="1">
    <citation type="submission" date="2014-09" db="EMBL/GenBank/DDBJ databases">
        <authorList>
            <person name="Martin A.A."/>
        </authorList>
    </citation>
    <scope>NUCLEOTIDE SEQUENCE</scope>
    <source>
        <strain evidence="6">ED321</strain>
        <strain evidence="5">ED321 Heterogonic</strain>
    </source>
</reference>
<dbReference type="InterPro" id="IPR009091">
    <property type="entry name" value="RCC1/BLIP-II"/>
</dbReference>
<dbReference type="Proteomes" id="UP000035682">
    <property type="component" value="Unplaced"/>
</dbReference>
<gene>
    <name evidence="5 7 8" type="ORF">SRAE_1000091400</name>
</gene>
<dbReference type="OMA" id="CIESHET"/>
<evidence type="ECO:0000313" key="7">
    <source>
        <dbReference type="WBParaSite" id="SRAE_1000091400.1"/>
    </source>
</evidence>
<dbReference type="EMBL" id="LN609528">
    <property type="protein sequence ID" value="CEF62644.1"/>
    <property type="molecule type" value="Genomic_DNA"/>
</dbReference>
<accession>A0A090L584</accession>
<feature type="repeat" description="RCC1" evidence="3">
    <location>
        <begin position="364"/>
        <end position="421"/>
    </location>
</feature>
<keyword evidence="1" id="KW-0344">Guanine-nucleotide releasing factor</keyword>
<dbReference type="PRINTS" id="PR00633">
    <property type="entry name" value="RCCNDNSATION"/>
</dbReference>
<dbReference type="STRING" id="34506.A0A090L584"/>
<proteinExistence type="predicted"/>
<dbReference type="GO" id="GO:0005737">
    <property type="term" value="C:cytoplasm"/>
    <property type="evidence" value="ECO:0007669"/>
    <property type="project" value="TreeGrafter"/>
</dbReference>
<dbReference type="WormBase" id="SRAE_1000091400">
    <property type="protein sequence ID" value="SRP10625"/>
    <property type="gene ID" value="WBGene00257514"/>
</dbReference>
<dbReference type="PANTHER" id="PTHR45982:SF1">
    <property type="entry name" value="REGULATOR OF CHROMOSOME CONDENSATION"/>
    <property type="match status" value="1"/>
</dbReference>
<dbReference type="CTD" id="36375009"/>
<organism evidence="5">
    <name type="scientific">Strongyloides ratti</name>
    <name type="common">Parasitic roundworm</name>
    <dbReference type="NCBI Taxonomy" id="34506"/>
    <lineage>
        <taxon>Eukaryota</taxon>
        <taxon>Metazoa</taxon>
        <taxon>Ecdysozoa</taxon>
        <taxon>Nematoda</taxon>
        <taxon>Chromadorea</taxon>
        <taxon>Rhabditida</taxon>
        <taxon>Tylenchina</taxon>
        <taxon>Panagrolaimomorpha</taxon>
        <taxon>Strongyloidoidea</taxon>
        <taxon>Strongyloididae</taxon>
        <taxon>Strongyloides</taxon>
    </lineage>
</organism>
<sequence length="422" mass="46859">MPFDCFIETRKNSILTCGSGEQIGHGFRMVTRKPRKIEKVFSENVIDITAGGVHSVVLTSNGEVYSCGVNENGIIPVDGFFDSTHDSINTFTKLYFNKRIRDHGKIINIVVGASFTASLTEKGSVLTWGDFRDGGGEMENHKIFDKLRNRVNVLVDFKKEYKIGKIVAGENHLICLSNKGKLFTFGDLSKGQLGRVNGRYPSRGGAFYKDSSGENIKVPNIITKGKDIRFENIFAGGYWSMAIDKNGDVYVCGLNNFDQLGFPTSTEKNSDNRLMHFRKSPIFKKKGHKITHACGMQHIVVRYSNGNIYSIGRNIDNTLGIGSWKGKNDKVNWKSSKLMKIKFSHKIVGITAAYGCSIAWDINGNAWSWGSDTSGQLGLGIKDDDDKMVPKPRKILSKHLIGKKILKVSIADNHSIFLATDV</sequence>
<feature type="domain" description="RCC1-like" evidence="4">
    <location>
        <begin position="14"/>
        <end position="417"/>
    </location>
</feature>
<evidence type="ECO:0000259" key="4">
    <source>
        <dbReference type="Pfam" id="PF25390"/>
    </source>
</evidence>
<dbReference type="InterPro" id="IPR000408">
    <property type="entry name" value="Reg_chr_condens"/>
</dbReference>
<dbReference type="RefSeq" id="XP_024501846.1">
    <property type="nucleotide sequence ID" value="XM_024647804.1"/>
</dbReference>
<dbReference type="SUPFAM" id="SSF50985">
    <property type="entry name" value="RCC1/BLIP-II"/>
    <property type="match status" value="1"/>
</dbReference>
<dbReference type="WBParaSite" id="SRAE_1000091400.1">
    <property type="protein sequence ID" value="SRAE_1000091400.1"/>
    <property type="gene ID" value="WBGene00257514"/>
</dbReference>